<dbReference type="OrthoDB" id="273477at2"/>
<feature type="region of interest" description="Disordered" evidence="1">
    <location>
        <begin position="499"/>
        <end position="522"/>
    </location>
</feature>
<proteinExistence type="predicted"/>
<dbReference type="eggNOG" id="COG4972">
    <property type="taxonomic scope" value="Bacteria"/>
</dbReference>
<keyword evidence="2" id="KW-0812">Transmembrane</keyword>
<dbReference type="PANTHER" id="PTHR32432:SF3">
    <property type="entry name" value="ETHANOLAMINE UTILIZATION PROTEIN EUTJ"/>
    <property type="match status" value="1"/>
</dbReference>
<keyword evidence="2" id="KW-0472">Membrane</keyword>
<evidence type="ECO:0000313" key="3">
    <source>
        <dbReference type="EMBL" id="ADY60786.1"/>
    </source>
</evidence>
<dbReference type="KEGG" id="pbs:Plabr_3189"/>
<dbReference type="SUPFAM" id="SSF53067">
    <property type="entry name" value="Actin-like ATPase domain"/>
    <property type="match status" value="1"/>
</dbReference>
<dbReference type="STRING" id="756272.Plabr_3189"/>
<protein>
    <submittedName>
        <fullName evidence="3">Fimbrial assembly family protein</fullName>
    </submittedName>
</protein>
<sequence>MSDRLFIHWNADGIDGCDAQSGRGKGRVHTCFSFPYPVDDEGHPLEPVSGRNAAAAAEMGSWLRERVKQTGIKSSEVSVLLPRNDCFVRRLELPQVPANELPDLVRMQAASICSTPVEDLAIDFLPLPADEGATAQAVQLVTIAKSRIAFLRSSLEAAGLELASVGISPPATVELGLQHDTFREAQENGPALLLSATATSIEISAVFRNHVLNAHTTDIAGLSAEEATKHVLTDLSRVVVPLQHQYPDRSVSCCLLLQPLPLGGLQAAISTRFPWPVVEADGKELSGSAASQTQGIVSSLPAMGEVLRFSSDRVPAVDFINPRRSVVKKDYRKQKMIAAAVAALFVVLIGYGYFKFEQSRLQGIIDRKDAELAQLDETLKKGQPQMDLAAAIETWQGRAIDWIDRLQHLGETLPARDRVYLTDLRVNPVAGDALFVVQANGKAAERRDIEELYRELSGKAYRVYPQSIVQNEDDDKYPYQFELRFDILRETLVAHQQQETAARTAAAGKEDVPAVETEKSGS</sequence>
<dbReference type="InterPro" id="IPR050696">
    <property type="entry name" value="FtsA/MreB"/>
</dbReference>
<keyword evidence="4" id="KW-1185">Reference proteome</keyword>
<dbReference type="EMBL" id="CP002546">
    <property type="protein sequence ID" value="ADY60786.1"/>
    <property type="molecule type" value="Genomic_DNA"/>
</dbReference>
<dbReference type="Gene3D" id="3.30.420.380">
    <property type="match status" value="1"/>
</dbReference>
<dbReference type="Proteomes" id="UP000006860">
    <property type="component" value="Chromosome"/>
</dbReference>
<evidence type="ECO:0000313" key="4">
    <source>
        <dbReference type="Proteomes" id="UP000006860"/>
    </source>
</evidence>
<name>F0SJH4_RUBBR</name>
<reference evidence="4" key="1">
    <citation type="submission" date="2011-02" db="EMBL/GenBank/DDBJ databases">
        <title>The complete genome of Planctomyces brasiliensis DSM 5305.</title>
        <authorList>
            <person name="Lucas S."/>
            <person name="Copeland A."/>
            <person name="Lapidus A."/>
            <person name="Bruce D."/>
            <person name="Goodwin L."/>
            <person name="Pitluck S."/>
            <person name="Kyrpides N."/>
            <person name="Mavromatis K."/>
            <person name="Pagani I."/>
            <person name="Ivanova N."/>
            <person name="Ovchinnikova G."/>
            <person name="Lu M."/>
            <person name="Detter J.C."/>
            <person name="Han C."/>
            <person name="Land M."/>
            <person name="Hauser L."/>
            <person name="Markowitz V."/>
            <person name="Cheng J.-F."/>
            <person name="Hugenholtz P."/>
            <person name="Woyke T."/>
            <person name="Wu D."/>
            <person name="Tindall B."/>
            <person name="Pomrenke H.G."/>
            <person name="Brambilla E."/>
            <person name="Klenk H.-P."/>
            <person name="Eisen J.A."/>
        </authorList>
    </citation>
    <scope>NUCLEOTIDE SEQUENCE [LARGE SCALE GENOMIC DNA]</scope>
    <source>
        <strain evidence="4">ATCC 49424 / DSM 5305 / JCM 21570 / NBRC 103401 / IFAM 1448</strain>
    </source>
</reference>
<dbReference type="HOGENOM" id="CLU_507026_0_0_0"/>
<feature type="compositionally biased region" description="Basic and acidic residues" evidence="1">
    <location>
        <begin position="508"/>
        <end position="522"/>
    </location>
</feature>
<dbReference type="InterPro" id="IPR043129">
    <property type="entry name" value="ATPase_NBD"/>
</dbReference>
<accession>F0SJH4</accession>
<keyword evidence="2" id="KW-1133">Transmembrane helix</keyword>
<evidence type="ECO:0000256" key="1">
    <source>
        <dbReference type="SAM" id="MobiDB-lite"/>
    </source>
</evidence>
<dbReference type="RefSeq" id="WP_013629507.1">
    <property type="nucleotide sequence ID" value="NC_015174.1"/>
</dbReference>
<dbReference type="PANTHER" id="PTHR32432">
    <property type="entry name" value="CELL DIVISION PROTEIN FTSA-RELATED"/>
    <property type="match status" value="1"/>
</dbReference>
<dbReference type="AlphaFoldDB" id="F0SJH4"/>
<gene>
    <name evidence="3" type="ordered locus">Plabr_3189</name>
</gene>
<feature type="transmembrane region" description="Helical" evidence="2">
    <location>
        <begin position="336"/>
        <end position="354"/>
    </location>
</feature>
<organism evidence="3 4">
    <name type="scientific">Rubinisphaera brasiliensis (strain ATCC 49424 / DSM 5305 / JCM 21570 / IAM 15109 / NBRC 103401 / IFAM 1448)</name>
    <name type="common">Planctomyces brasiliensis</name>
    <dbReference type="NCBI Taxonomy" id="756272"/>
    <lineage>
        <taxon>Bacteria</taxon>
        <taxon>Pseudomonadati</taxon>
        <taxon>Planctomycetota</taxon>
        <taxon>Planctomycetia</taxon>
        <taxon>Planctomycetales</taxon>
        <taxon>Planctomycetaceae</taxon>
        <taxon>Rubinisphaera</taxon>
    </lineage>
</organism>
<evidence type="ECO:0000256" key="2">
    <source>
        <dbReference type="SAM" id="Phobius"/>
    </source>
</evidence>